<dbReference type="EMBL" id="BTSX01000001">
    <property type="protein sequence ID" value="GMS78505.1"/>
    <property type="molecule type" value="Genomic_DNA"/>
</dbReference>
<dbReference type="Proteomes" id="UP001432027">
    <property type="component" value="Unassembled WGS sequence"/>
</dbReference>
<accession>A0AAV5S8U0</accession>
<sequence>MRFGSVYAFHVGGEIRGVSKYFHILITITQSWHEIRRFAYFGNKCRCFDGYDTLRVSHQSRALFSGISEWPTCSNSACGQSERQIKN</sequence>
<protein>
    <submittedName>
        <fullName evidence="1">Uncharacterized protein</fullName>
    </submittedName>
</protein>
<comment type="caution">
    <text evidence="1">The sequence shown here is derived from an EMBL/GenBank/DDBJ whole genome shotgun (WGS) entry which is preliminary data.</text>
</comment>
<evidence type="ECO:0000313" key="1">
    <source>
        <dbReference type="EMBL" id="GMS78505.1"/>
    </source>
</evidence>
<organism evidence="1 2">
    <name type="scientific">Pristionchus entomophagus</name>
    <dbReference type="NCBI Taxonomy" id="358040"/>
    <lineage>
        <taxon>Eukaryota</taxon>
        <taxon>Metazoa</taxon>
        <taxon>Ecdysozoa</taxon>
        <taxon>Nematoda</taxon>
        <taxon>Chromadorea</taxon>
        <taxon>Rhabditida</taxon>
        <taxon>Rhabditina</taxon>
        <taxon>Diplogasteromorpha</taxon>
        <taxon>Diplogasteroidea</taxon>
        <taxon>Neodiplogasteridae</taxon>
        <taxon>Pristionchus</taxon>
    </lineage>
</organism>
<name>A0AAV5S8U0_9BILA</name>
<reference evidence="1" key="1">
    <citation type="submission" date="2023-10" db="EMBL/GenBank/DDBJ databases">
        <title>Genome assembly of Pristionchus species.</title>
        <authorList>
            <person name="Yoshida K."/>
            <person name="Sommer R.J."/>
        </authorList>
    </citation>
    <scope>NUCLEOTIDE SEQUENCE</scope>
    <source>
        <strain evidence="1">RS0144</strain>
    </source>
</reference>
<evidence type="ECO:0000313" key="2">
    <source>
        <dbReference type="Proteomes" id="UP001432027"/>
    </source>
</evidence>
<gene>
    <name evidence="1" type="ORF">PENTCL1PPCAC_680</name>
</gene>
<keyword evidence="2" id="KW-1185">Reference proteome</keyword>
<dbReference type="AlphaFoldDB" id="A0AAV5S8U0"/>
<proteinExistence type="predicted"/>